<evidence type="ECO:0000256" key="3">
    <source>
        <dbReference type="ARBA" id="ARBA00023242"/>
    </source>
</evidence>
<keyword evidence="4" id="KW-0653">Protein transport</keyword>
<evidence type="ECO:0000256" key="2">
    <source>
        <dbReference type="ARBA" id="ARBA00010186"/>
    </source>
</evidence>
<name>A0A1E4TX71_PACTA</name>
<dbReference type="GO" id="GO:0016973">
    <property type="term" value="P:poly(A)+ mRNA export from nucleus"/>
    <property type="evidence" value="ECO:0007669"/>
    <property type="project" value="TreeGrafter"/>
</dbReference>
<reference evidence="7" key="1">
    <citation type="submission" date="2016-05" db="EMBL/GenBank/DDBJ databases">
        <title>Comparative genomics of biotechnologically important yeasts.</title>
        <authorList>
            <consortium name="DOE Joint Genome Institute"/>
            <person name="Riley R."/>
            <person name="Haridas S."/>
            <person name="Wolfe K.H."/>
            <person name="Lopes M.R."/>
            <person name="Hittinger C.T."/>
            <person name="Goker M."/>
            <person name="Salamov A."/>
            <person name="Wisecaver J."/>
            <person name="Long T.M."/>
            <person name="Aerts A.L."/>
            <person name="Barry K."/>
            <person name="Choi C."/>
            <person name="Clum A."/>
            <person name="Coughlan A.Y."/>
            <person name="Deshpande S."/>
            <person name="Douglass A.P."/>
            <person name="Hanson S.J."/>
            <person name="Klenk H.-P."/>
            <person name="Labutti K."/>
            <person name="Lapidus A."/>
            <person name="Lindquist E."/>
            <person name="Lipzen A."/>
            <person name="Meier-Kolthoff J.P."/>
            <person name="Ohm R.A."/>
            <person name="Otillar R.P."/>
            <person name="Pangilinan J."/>
            <person name="Peng Y."/>
            <person name="Rokas A."/>
            <person name="Rosa C.A."/>
            <person name="Scheuner C."/>
            <person name="Sibirny A.A."/>
            <person name="Slot J.C."/>
            <person name="Stielow J.B."/>
            <person name="Sun H."/>
            <person name="Kurtzman C.P."/>
            <person name="Blackwell M."/>
            <person name="Grigoriev I.V."/>
            <person name="Jeffries T.W."/>
        </authorList>
    </citation>
    <scope>NUCLEOTIDE SEQUENCE [LARGE SCALE GENOMIC DNA]</scope>
    <source>
        <strain evidence="7">NRRL Y-2460</strain>
    </source>
</reference>
<dbReference type="Proteomes" id="UP000094236">
    <property type="component" value="Unassembled WGS sequence"/>
</dbReference>
<keyword evidence="4" id="KW-0906">Nuclear pore complex</keyword>
<organism evidence="6 7">
    <name type="scientific">Pachysolen tannophilus NRRL Y-2460</name>
    <dbReference type="NCBI Taxonomy" id="669874"/>
    <lineage>
        <taxon>Eukaryota</taxon>
        <taxon>Fungi</taxon>
        <taxon>Dikarya</taxon>
        <taxon>Ascomycota</taxon>
        <taxon>Saccharomycotina</taxon>
        <taxon>Pichiomycetes</taxon>
        <taxon>Pachysolenaceae</taxon>
        <taxon>Pachysolen</taxon>
    </lineage>
</organism>
<evidence type="ECO:0000313" key="7">
    <source>
        <dbReference type="Proteomes" id="UP000094236"/>
    </source>
</evidence>
<dbReference type="GO" id="GO:0006999">
    <property type="term" value="P:nuclear pore organization"/>
    <property type="evidence" value="ECO:0007669"/>
    <property type="project" value="EnsemblFungi"/>
</dbReference>
<sequence length="940" mass="108349">MTVGNESNDFATNRTGKYLLKELIESARHLPKRYNDLGTIQLGLNDIQKKASESIKDKDKLRHYTKAHYLLTLSGITAEEIENDLKSLEVHPSLDAFNPTVSPLINWNEANIKTKKDGNILMAIEHSLSSAAKDFDNFVNQNISMDWKQRKNELRESFQLILFQKDSATALPPSAQSPATAAPSPVAASASSPFPENKKHKASPGITWKSVDKNKNSLLNRGEFTDVKAPVTPEDNLLNPGISFAARQKFEIYAQVIHDLNKNRQNRISYPIALVFADLTKENTDTKSKQVHHAWRILHDFVISNDDRTYQERKFLKSYTSTDLNDFNALTLRKSIVKASRKYLENQFVHYINEIYRKSDPSINRISLPRQKNQDKQKKQPTNIEKIKVLLDKKLKINGKWKLTNLITINSMPIWAMIFYLLRAGWYEDALTLTEENIENFHKFEKSFPVYLRSYINSPERKLPEELHERLHAEFNQYFKHLNKETDPFKYAIYKIIGRCDLTRKNLPYITLSVEDWLWTHLTLTKEDNIENDPIHERYTILDLQKTIEQLGPDNFNNSNNNPLYLQALMLSGSYELAVQYLYSSNEVNAVHLAISLSYYGLLRVTKTVVDSLIAVNDFGQRELNFSGLLIAYTRTFKISDPRIAVEYLTLICMTGGNDQERKQEQEICLEYLRKLILETREFKLLLGEIKKNGVRVPGFIEEKKKLLLLEGENDYLQKVTEQAAIRADEEGRTDDSILLHQLSGEYNIVINLVNTLLGELLNITELDKPLRSPLGSTQEDIVSVAERLMESYSTNAEVSLKIELKKKETCSKLLYIVKIRGFFVNQDWERCLKYLGALDFIPASLYKTDLNKLREMAQNVQSLDDSIARNISSLLIMTMTCVSQLTYSLVHSEYRGQTKDERLQQLKQISKNCMIFAGLVEYKMPQEIYTMLINLESLT</sequence>
<evidence type="ECO:0000256" key="5">
    <source>
        <dbReference type="SAM" id="MobiDB-lite"/>
    </source>
</evidence>
<accession>A0A1E4TX71</accession>
<dbReference type="OrthoDB" id="1918363at2759"/>
<dbReference type="GO" id="GO:0006606">
    <property type="term" value="P:protein import into nucleus"/>
    <property type="evidence" value="ECO:0007669"/>
    <property type="project" value="EnsemblFungi"/>
</dbReference>
<evidence type="ECO:0000256" key="4">
    <source>
        <dbReference type="RuleBase" id="RU364035"/>
    </source>
</evidence>
<keyword evidence="4" id="KW-0472">Membrane</keyword>
<dbReference type="EMBL" id="KV454013">
    <property type="protein sequence ID" value="ODV96352.1"/>
    <property type="molecule type" value="Genomic_DNA"/>
</dbReference>
<dbReference type="Pfam" id="PF04097">
    <property type="entry name" value="Nic96"/>
    <property type="match status" value="1"/>
</dbReference>
<dbReference type="GO" id="GO:0000055">
    <property type="term" value="P:ribosomal large subunit export from nucleus"/>
    <property type="evidence" value="ECO:0007669"/>
    <property type="project" value="EnsemblFungi"/>
</dbReference>
<gene>
    <name evidence="6" type="ORF">PACTADRAFT_49715</name>
</gene>
<dbReference type="PANTHER" id="PTHR11225">
    <property type="entry name" value="NUCLEAR PORE COMPLEX PROTEIN NUP93 NUCLEOPORIN NUP93 DEAD EYE PROTEIN"/>
    <property type="match status" value="1"/>
</dbReference>
<comment type="subcellular location">
    <subcellularLocation>
        <location evidence="1">Nucleus envelope</location>
    </subcellularLocation>
    <subcellularLocation>
        <location evidence="4">Nucleus</location>
        <location evidence="4">Nuclear pore complex</location>
    </subcellularLocation>
</comment>
<dbReference type="AlphaFoldDB" id="A0A1E4TX71"/>
<feature type="region of interest" description="Disordered" evidence="5">
    <location>
        <begin position="171"/>
        <end position="206"/>
    </location>
</feature>
<proteinExistence type="inferred from homology"/>
<keyword evidence="7" id="KW-1185">Reference proteome</keyword>
<keyword evidence="4" id="KW-0813">Transport</keyword>
<feature type="compositionally biased region" description="Low complexity" evidence="5">
    <location>
        <begin position="171"/>
        <end position="195"/>
    </location>
</feature>
<keyword evidence="3 4" id="KW-0539">Nucleus</keyword>
<dbReference type="GO" id="GO:0044612">
    <property type="term" value="C:nuclear pore linkers"/>
    <property type="evidence" value="ECO:0007669"/>
    <property type="project" value="EnsemblFungi"/>
</dbReference>
<dbReference type="STRING" id="669874.A0A1E4TX71"/>
<protein>
    <recommendedName>
        <fullName evidence="4">Nuclear pore protein</fullName>
    </recommendedName>
</protein>
<dbReference type="GO" id="GO:0017056">
    <property type="term" value="F:structural constituent of nuclear pore"/>
    <property type="evidence" value="ECO:0007669"/>
    <property type="project" value="EnsemblFungi"/>
</dbReference>
<comment type="similarity">
    <text evidence="2 4">Belongs to the nucleoporin interacting component (NIC) family.</text>
</comment>
<dbReference type="InterPro" id="IPR007231">
    <property type="entry name" value="Nucleoporin_int_Nup93/Nic96"/>
</dbReference>
<keyword evidence="4" id="KW-0509">mRNA transport</keyword>
<dbReference type="GO" id="GO:0044615">
    <property type="term" value="C:nuclear pore nuclear basket"/>
    <property type="evidence" value="ECO:0007669"/>
    <property type="project" value="EnsemblFungi"/>
</dbReference>
<dbReference type="PANTHER" id="PTHR11225:SF4">
    <property type="entry name" value="NUCLEAR PORE COMPLEX PROTEIN NUP93"/>
    <property type="match status" value="1"/>
</dbReference>
<evidence type="ECO:0000256" key="1">
    <source>
        <dbReference type="ARBA" id="ARBA00004259"/>
    </source>
</evidence>
<keyword evidence="4" id="KW-0811">Translocation</keyword>
<evidence type="ECO:0000313" key="6">
    <source>
        <dbReference type="EMBL" id="ODV96352.1"/>
    </source>
</evidence>